<dbReference type="Proteomes" id="UP001066276">
    <property type="component" value="Chromosome 6"/>
</dbReference>
<evidence type="ECO:0000313" key="1">
    <source>
        <dbReference type="EMBL" id="KAJ1137736.1"/>
    </source>
</evidence>
<protein>
    <submittedName>
        <fullName evidence="1">Uncharacterized protein</fullName>
    </submittedName>
</protein>
<keyword evidence="2" id="KW-1185">Reference proteome</keyword>
<dbReference type="EMBL" id="JANPWB010000010">
    <property type="protein sequence ID" value="KAJ1137736.1"/>
    <property type="molecule type" value="Genomic_DNA"/>
</dbReference>
<sequence>MVAAGNFGIFFRGGYFFLPVAPGGRSAVGHLAWRLAAGGWPRLAWISVVRYVERQIGGIWPLELWARPLEDIGAAVSPRCNYCGAAGNVESDVRHGRRS</sequence>
<name>A0AAV7QB02_PLEWA</name>
<gene>
    <name evidence="1" type="ORF">NDU88_004133</name>
</gene>
<proteinExistence type="predicted"/>
<reference evidence="1" key="1">
    <citation type="journal article" date="2022" name="bioRxiv">
        <title>Sequencing and chromosome-scale assembly of the giantPleurodeles waltlgenome.</title>
        <authorList>
            <person name="Brown T."/>
            <person name="Elewa A."/>
            <person name="Iarovenko S."/>
            <person name="Subramanian E."/>
            <person name="Araus A.J."/>
            <person name="Petzold A."/>
            <person name="Susuki M."/>
            <person name="Suzuki K.-i.T."/>
            <person name="Hayashi T."/>
            <person name="Toyoda A."/>
            <person name="Oliveira C."/>
            <person name="Osipova E."/>
            <person name="Leigh N.D."/>
            <person name="Simon A."/>
            <person name="Yun M.H."/>
        </authorList>
    </citation>
    <scope>NUCLEOTIDE SEQUENCE</scope>
    <source>
        <strain evidence="1">20211129_DDA</strain>
        <tissue evidence="1">Liver</tissue>
    </source>
</reference>
<comment type="caution">
    <text evidence="1">The sequence shown here is derived from an EMBL/GenBank/DDBJ whole genome shotgun (WGS) entry which is preliminary data.</text>
</comment>
<dbReference type="AlphaFoldDB" id="A0AAV7QB02"/>
<accession>A0AAV7QB02</accession>
<organism evidence="1 2">
    <name type="scientific">Pleurodeles waltl</name>
    <name type="common">Iberian ribbed newt</name>
    <dbReference type="NCBI Taxonomy" id="8319"/>
    <lineage>
        <taxon>Eukaryota</taxon>
        <taxon>Metazoa</taxon>
        <taxon>Chordata</taxon>
        <taxon>Craniata</taxon>
        <taxon>Vertebrata</taxon>
        <taxon>Euteleostomi</taxon>
        <taxon>Amphibia</taxon>
        <taxon>Batrachia</taxon>
        <taxon>Caudata</taxon>
        <taxon>Salamandroidea</taxon>
        <taxon>Salamandridae</taxon>
        <taxon>Pleurodelinae</taxon>
        <taxon>Pleurodeles</taxon>
    </lineage>
</organism>
<evidence type="ECO:0000313" key="2">
    <source>
        <dbReference type="Proteomes" id="UP001066276"/>
    </source>
</evidence>